<evidence type="ECO:0000313" key="6">
    <source>
        <dbReference type="EMBL" id="MBA1373178.1"/>
    </source>
</evidence>
<evidence type="ECO:0000256" key="4">
    <source>
        <dbReference type="RuleBase" id="RU362026"/>
    </source>
</evidence>
<comment type="catalytic activity">
    <reaction evidence="3">
        <text>a 2'-deoxyadenosine in DNA + S-adenosyl-L-methionine = an N(6)-methyl-2'-deoxyadenosine in DNA + S-adenosyl-L-homocysteine + H(+)</text>
        <dbReference type="Rhea" id="RHEA:15197"/>
        <dbReference type="Rhea" id="RHEA-COMP:12418"/>
        <dbReference type="Rhea" id="RHEA-COMP:12419"/>
        <dbReference type="ChEBI" id="CHEBI:15378"/>
        <dbReference type="ChEBI" id="CHEBI:57856"/>
        <dbReference type="ChEBI" id="CHEBI:59789"/>
        <dbReference type="ChEBI" id="CHEBI:90615"/>
        <dbReference type="ChEBI" id="CHEBI:90616"/>
        <dbReference type="EC" id="2.1.1.72"/>
    </reaction>
</comment>
<evidence type="ECO:0000259" key="5">
    <source>
        <dbReference type="Pfam" id="PF01555"/>
    </source>
</evidence>
<evidence type="ECO:0000313" key="7">
    <source>
        <dbReference type="Proteomes" id="UP000589292"/>
    </source>
</evidence>
<dbReference type="Proteomes" id="UP000589292">
    <property type="component" value="Unassembled WGS sequence"/>
</dbReference>
<dbReference type="RefSeq" id="WP_181266297.1">
    <property type="nucleotide sequence ID" value="NZ_BAAAGB010000002.1"/>
</dbReference>
<dbReference type="InterPro" id="IPR002941">
    <property type="entry name" value="DNA_methylase_N4/N6"/>
</dbReference>
<comment type="caution">
    <text evidence="6">The sequence shown here is derived from an EMBL/GenBank/DDBJ whole genome shotgun (WGS) entry which is preliminary data.</text>
</comment>
<feature type="domain" description="DNA methylase N-4/N-6" evidence="5">
    <location>
        <begin position="83"/>
        <end position="217"/>
    </location>
</feature>
<dbReference type="PRINTS" id="PR00508">
    <property type="entry name" value="S21N4MTFRASE"/>
</dbReference>
<dbReference type="GO" id="GO:0003677">
    <property type="term" value="F:DNA binding"/>
    <property type="evidence" value="ECO:0007669"/>
    <property type="project" value="InterPro"/>
</dbReference>
<keyword evidence="7" id="KW-1185">Reference proteome</keyword>
<evidence type="ECO:0000256" key="1">
    <source>
        <dbReference type="ARBA" id="ARBA00022603"/>
    </source>
</evidence>
<dbReference type="EMBL" id="VDES01000001">
    <property type="protein sequence ID" value="MBA1373178.1"/>
    <property type="molecule type" value="Genomic_DNA"/>
</dbReference>
<dbReference type="EC" id="2.1.1.-" evidence="4"/>
<sequence>MSAIRDMVQIGPHRLYLGDAYAIRPILGWMDADVMDPPYKFKAKGAGNMRKARVATRMIVEQQLDQGFDHRIINPLLCGAAVVFCHNDQIPEVAAHLKGNFRRFILGGWSKNNPMPVANKHYLYDTEYYFHAWSRGFEPQGSLAEKRRFVSASVAPAKKFNHGTVKPEPVMDKIMTNIAGRTVCDPFMGTGSTGVAAIKAGLIFTGIEHNPDHFATAVTRVTQAYEAALAKA</sequence>
<keyword evidence="1 6" id="KW-0489">Methyltransferase</keyword>
<dbReference type="InterPro" id="IPR029063">
    <property type="entry name" value="SAM-dependent_MTases_sf"/>
</dbReference>
<name>A0A7V8U7N2_9SPHN</name>
<reference evidence="6 7" key="1">
    <citation type="journal article" date="1994" name="Int. J. Syst. Bacteriol.">
        <title>Phylogenetic positions of novel aerobic, bacteriochlorophyll a-containing bacteria and description of Roseococcus thiosulfatophilus gen. nov., sp. nov., Erythromicrobium ramosum gen. nov., sp. nov., and Erythrobacter litoralis sp. nov.</title>
        <authorList>
            <person name="Yurkov V."/>
            <person name="Stackebrandt E."/>
            <person name="Holmes A."/>
            <person name="Fuerst J.A."/>
            <person name="Hugenholtz P."/>
            <person name="Golecki J."/>
            <person name="Gad'on N."/>
            <person name="Gorlenko V.M."/>
            <person name="Kompantseva E.I."/>
            <person name="Drews G."/>
        </authorList>
    </citation>
    <scope>NUCLEOTIDE SEQUENCE [LARGE SCALE GENOMIC DNA]</scope>
    <source>
        <strain evidence="6 7">KR-99</strain>
    </source>
</reference>
<dbReference type="AlphaFoldDB" id="A0A7V8U7N2"/>
<dbReference type="GO" id="GO:0032259">
    <property type="term" value="P:methylation"/>
    <property type="evidence" value="ECO:0007669"/>
    <property type="project" value="UniProtKB-KW"/>
</dbReference>
<proteinExistence type="inferred from homology"/>
<dbReference type="SUPFAM" id="SSF53335">
    <property type="entry name" value="S-adenosyl-L-methionine-dependent methyltransferases"/>
    <property type="match status" value="1"/>
</dbReference>
<dbReference type="Pfam" id="PF01555">
    <property type="entry name" value="N6_N4_Mtase"/>
    <property type="match status" value="1"/>
</dbReference>
<dbReference type="GO" id="GO:0008170">
    <property type="term" value="F:N-methyltransferase activity"/>
    <property type="evidence" value="ECO:0007669"/>
    <property type="project" value="InterPro"/>
</dbReference>
<evidence type="ECO:0000256" key="2">
    <source>
        <dbReference type="ARBA" id="ARBA00022679"/>
    </source>
</evidence>
<dbReference type="InterPro" id="IPR001091">
    <property type="entry name" value="RM_Methyltransferase"/>
</dbReference>
<accession>A0A7V8U7N2</accession>
<organism evidence="6 7">
    <name type="scientific">Sphingomonas ursincola</name>
    <dbReference type="NCBI Taxonomy" id="56361"/>
    <lineage>
        <taxon>Bacteria</taxon>
        <taxon>Pseudomonadati</taxon>
        <taxon>Pseudomonadota</taxon>
        <taxon>Alphaproteobacteria</taxon>
        <taxon>Sphingomonadales</taxon>
        <taxon>Sphingomonadaceae</taxon>
        <taxon>Sphingomonas</taxon>
    </lineage>
</organism>
<protein>
    <recommendedName>
        <fullName evidence="4">Methyltransferase</fullName>
        <ecNumber evidence="4">2.1.1.-</ecNumber>
    </recommendedName>
</protein>
<evidence type="ECO:0000256" key="3">
    <source>
        <dbReference type="ARBA" id="ARBA00047942"/>
    </source>
</evidence>
<dbReference type="GO" id="GO:0009007">
    <property type="term" value="F:site-specific DNA-methyltransferase (adenine-specific) activity"/>
    <property type="evidence" value="ECO:0007669"/>
    <property type="project" value="UniProtKB-EC"/>
</dbReference>
<comment type="similarity">
    <text evidence="4">Belongs to the N(4)/N(6)-methyltransferase family.</text>
</comment>
<dbReference type="Gene3D" id="3.40.50.150">
    <property type="entry name" value="Vaccinia Virus protein VP39"/>
    <property type="match status" value="1"/>
</dbReference>
<keyword evidence="2 6" id="KW-0808">Transferase</keyword>
<gene>
    <name evidence="6" type="ORF">FG486_02415</name>
</gene>